<accession>A0A329UCE2</accession>
<comment type="caution">
    <text evidence="2">The sequence shown here is derived from an EMBL/GenBank/DDBJ whole genome shotgun (WGS) entry which is preliminary data.</text>
</comment>
<evidence type="ECO:0000313" key="3">
    <source>
        <dbReference type="Proteomes" id="UP000251281"/>
    </source>
</evidence>
<dbReference type="EMBL" id="PRLD01000003">
    <property type="protein sequence ID" value="RAW59135.1"/>
    <property type="molecule type" value="Genomic_DNA"/>
</dbReference>
<feature type="region of interest" description="Disordered" evidence="1">
    <location>
        <begin position="1"/>
        <end position="62"/>
    </location>
</feature>
<evidence type="ECO:0000256" key="1">
    <source>
        <dbReference type="SAM" id="MobiDB-lite"/>
    </source>
</evidence>
<dbReference type="Pfam" id="PF14168">
    <property type="entry name" value="YjzC"/>
    <property type="match status" value="1"/>
</dbReference>
<dbReference type="InterPro" id="IPR025549">
    <property type="entry name" value="YjzC"/>
</dbReference>
<gene>
    <name evidence="2" type="ORF">C4N24_04965</name>
</gene>
<organism evidence="2 3">
    <name type="scientific">Faecalibacterium prausnitzii</name>
    <dbReference type="NCBI Taxonomy" id="853"/>
    <lineage>
        <taxon>Bacteria</taxon>
        <taxon>Bacillati</taxon>
        <taxon>Bacillota</taxon>
        <taxon>Clostridia</taxon>
        <taxon>Eubacteriales</taxon>
        <taxon>Oscillospiraceae</taxon>
        <taxon>Faecalibacterium</taxon>
    </lineage>
</organism>
<dbReference type="Proteomes" id="UP000251281">
    <property type="component" value="Unassembled WGS sequence"/>
</dbReference>
<name>A0A329UCE2_9FIRM</name>
<evidence type="ECO:0008006" key="4">
    <source>
        <dbReference type="Google" id="ProtNLM"/>
    </source>
</evidence>
<sequence length="62" mass="6518">MSMGLKPGQKAPASGQYGVVGPRGGKINHEVTVVKGEPMPPTKKPGQTYVMNDPTKNKSGRP</sequence>
<evidence type="ECO:0000313" key="2">
    <source>
        <dbReference type="EMBL" id="RAW59135.1"/>
    </source>
</evidence>
<protein>
    <recommendedName>
        <fullName evidence="4">YjzC family protein</fullName>
    </recommendedName>
</protein>
<proteinExistence type="predicted"/>
<dbReference type="AlphaFoldDB" id="A0A329UCE2"/>
<reference evidence="2 3" key="1">
    <citation type="submission" date="2018-02" db="EMBL/GenBank/DDBJ databases">
        <title>Complete genome sequencing of Faecalibacterium prausnitzii strains isolated from the human gut.</title>
        <authorList>
            <person name="Fitzgerald B.C."/>
            <person name="Shkoporov A.N."/>
            <person name="Ross P.R."/>
            <person name="Hill C."/>
        </authorList>
    </citation>
    <scope>NUCLEOTIDE SEQUENCE [LARGE SCALE GENOMIC DNA]</scope>
    <source>
        <strain evidence="2 3">APC923/51-1</strain>
    </source>
</reference>